<dbReference type="EMBL" id="BGPR01000643">
    <property type="protein sequence ID" value="GBM29701.1"/>
    <property type="molecule type" value="Genomic_DNA"/>
</dbReference>
<evidence type="ECO:0000256" key="3">
    <source>
        <dbReference type="ARBA" id="ARBA00022695"/>
    </source>
</evidence>
<dbReference type="FunFam" id="1.10.340.70:FF:000001">
    <property type="entry name" value="Retrovirus-related Pol polyprotein from transposon gypsy-like Protein"/>
    <property type="match status" value="1"/>
</dbReference>
<keyword evidence="3" id="KW-0548">Nucleotidyltransferase</keyword>
<gene>
    <name evidence="8" type="ORF">AVEN_156887_1</name>
</gene>
<dbReference type="InterPro" id="IPR050951">
    <property type="entry name" value="Retrovirus_Pol_polyprotein"/>
</dbReference>
<evidence type="ECO:0000313" key="8">
    <source>
        <dbReference type="EMBL" id="GBM29701.1"/>
    </source>
</evidence>
<dbReference type="Proteomes" id="UP000499080">
    <property type="component" value="Unassembled WGS sequence"/>
</dbReference>
<evidence type="ECO:0000313" key="9">
    <source>
        <dbReference type="Proteomes" id="UP000499080"/>
    </source>
</evidence>
<accession>A0A4Y2ELF3</accession>
<dbReference type="Pfam" id="PF22938">
    <property type="entry name" value="Integrase_p58_C"/>
    <property type="match status" value="1"/>
</dbReference>
<evidence type="ECO:0000256" key="1">
    <source>
        <dbReference type="ARBA" id="ARBA00012493"/>
    </source>
</evidence>
<reference evidence="8 9" key="1">
    <citation type="journal article" date="2019" name="Sci. Rep.">
        <title>Orb-weaving spider Araneus ventricosus genome elucidates the spidroin gene catalogue.</title>
        <authorList>
            <person name="Kono N."/>
            <person name="Nakamura H."/>
            <person name="Ohtoshi R."/>
            <person name="Moran D.A.P."/>
            <person name="Shinohara A."/>
            <person name="Yoshida Y."/>
            <person name="Fujiwara M."/>
            <person name="Mori M."/>
            <person name="Tomita M."/>
            <person name="Arakawa K."/>
        </authorList>
    </citation>
    <scope>NUCLEOTIDE SEQUENCE [LARGE SCALE GENOMIC DNA]</scope>
</reference>
<evidence type="ECO:0000256" key="2">
    <source>
        <dbReference type="ARBA" id="ARBA00022679"/>
    </source>
</evidence>
<dbReference type="GO" id="GO:0003964">
    <property type="term" value="F:RNA-directed DNA polymerase activity"/>
    <property type="evidence" value="ECO:0007669"/>
    <property type="project" value="UniProtKB-EC"/>
</dbReference>
<evidence type="ECO:0000256" key="4">
    <source>
        <dbReference type="ARBA" id="ARBA00022722"/>
    </source>
</evidence>
<dbReference type="InterPro" id="IPR041588">
    <property type="entry name" value="Integrase_H2C2"/>
</dbReference>
<organism evidence="8 9">
    <name type="scientific">Araneus ventricosus</name>
    <name type="common">Orbweaver spider</name>
    <name type="synonym">Epeira ventricosa</name>
    <dbReference type="NCBI Taxonomy" id="182803"/>
    <lineage>
        <taxon>Eukaryota</taxon>
        <taxon>Metazoa</taxon>
        <taxon>Ecdysozoa</taxon>
        <taxon>Arthropoda</taxon>
        <taxon>Chelicerata</taxon>
        <taxon>Arachnida</taxon>
        <taxon>Araneae</taxon>
        <taxon>Araneomorphae</taxon>
        <taxon>Entelegynae</taxon>
        <taxon>Araneoidea</taxon>
        <taxon>Araneidae</taxon>
        <taxon>Araneus</taxon>
    </lineage>
</organism>
<evidence type="ECO:0000259" key="6">
    <source>
        <dbReference type="Pfam" id="PF17921"/>
    </source>
</evidence>
<dbReference type="Pfam" id="PF17921">
    <property type="entry name" value="Integrase_H2C2"/>
    <property type="match status" value="1"/>
</dbReference>
<keyword evidence="2" id="KW-0808">Transferase</keyword>
<keyword evidence="4" id="KW-0540">Nuclease</keyword>
<keyword evidence="5" id="KW-0255">Endonuclease</keyword>
<evidence type="ECO:0000259" key="7">
    <source>
        <dbReference type="Pfam" id="PF22938"/>
    </source>
</evidence>
<protein>
    <recommendedName>
        <fullName evidence="1">RNA-directed DNA polymerase</fullName>
        <ecNumber evidence="1">2.7.7.49</ecNumber>
    </recommendedName>
</protein>
<dbReference type="Gene3D" id="2.40.70.10">
    <property type="entry name" value="Acid Proteases"/>
    <property type="match status" value="1"/>
</dbReference>
<dbReference type="GO" id="GO:0004519">
    <property type="term" value="F:endonuclease activity"/>
    <property type="evidence" value="ECO:0007669"/>
    <property type="project" value="UniProtKB-KW"/>
</dbReference>
<dbReference type="PANTHER" id="PTHR37984">
    <property type="entry name" value="PROTEIN CBG26694"/>
    <property type="match status" value="1"/>
</dbReference>
<dbReference type="InterPro" id="IPR054465">
    <property type="entry name" value="Integrase_p58-like_C"/>
</dbReference>
<keyword evidence="5" id="KW-0378">Hydrolase</keyword>
<dbReference type="Gene3D" id="1.10.340.70">
    <property type="match status" value="1"/>
</dbReference>
<proteinExistence type="predicted"/>
<feature type="domain" description="Integrase p58-like C-terminal" evidence="7">
    <location>
        <begin position="323"/>
        <end position="355"/>
    </location>
</feature>
<sequence>MIPTQNKHPEEGLKVSALSGWGHGLYLTATCEKAKIHGKLDASIECRSRKFQHRIYVADITDYCILGLDFLQIFKIKVDLEKNEIRTGSEKFSLFSVYTQYRQRISDGTDVLSRRLCVEGCEPCSSAEKKFRMETDISVEALAMTTENRWSLNGVLYRKWESNDGGFYRRKLIIPKSRIQEVLREIHDNTSGRHFGVIETLRKIRERFHWDRRSADVEKWYRECQTCGARKGSKTEQGESVTGRTPAEMFSDLILRYSPINSEASLKSVKVPAGEQVKLTSQRMKTRYDSRAKDHHFKGDLIRMYNPKRRRGPSPKLQQNWEGPYTLVKKLNDVVYRVQSSPNAKPKVIHINRLASYRATDDSSK</sequence>
<dbReference type="AlphaFoldDB" id="A0A4Y2ELF3"/>
<dbReference type="PANTHER" id="PTHR37984:SF5">
    <property type="entry name" value="PROTEIN NYNRIN-LIKE"/>
    <property type="match status" value="1"/>
</dbReference>
<dbReference type="InterPro" id="IPR021109">
    <property type="entry name" value="Peptidase_aspartic_dom_sf"/>
</dbReference>
<comment type="caution">
    <text evidence="8">The sequence shown here is derived from an EMBL/GenBank/DDBJ whole genome shotgun (WGS) entry which is preliminary data.</text>
</comment>
<dbReference type="EC" id="2.7.7.49" evidence="1"/>
<keyword evidence="9" id="KW-1185">Reference proteome</keyword>
<dbReference type="OrthoDB" id="6468999at2759"/>
<feature type="domain" description="Integrase zinc-binding" evidence="6">
    <location>
        <begin position="174"/>
        <end position="231"/>
    </location>
</feature>
<name>A0A4Y2ELF3_ARAVE</name>
<evidence type="ECO:0000256" key="5">
    <source>
        <dbReference type="ARBA" id="ARBA00022759"/>
    </source>
</evidence>